<dbReference type="InterPro" id="IPR040256">
    <property type="entry name" value="At4g02000-like"/>
</dbReference>
<accession>A0A445DSV3</accession>
<dbReference type="PANTHER" id="PTHR31286:SF99">
    <property type="entry name" value="DUF4283 DOMAIN-CONTAINING PROTEIN"/>
    <property type="match status" value="1"/>
</dbReference>
<feature type="region of interest" description="Disordered" evidence="1">
    <location>
        <begin position="1"/>
        <end position="29"/>
    </location>
</feature>
<feature type="compositionally biased region" description="Basic and acidic residues" evidence="1">
    <location>
        <begin position="14"/>
        <end position="29"/>
    </location>
</feature>
<dbReference type="AlphaFoldDB" id="A0A445DSV3"/>
<sequence>MDLHEETDEDSPNPEDRWYKDSDNRSDKEKSFDHFPIIKVTQEEFEEWCKPWRASLIVKVLGKRVNLGFMEQRLKRKWVKKDEDDYLHALTRGLWMVAGHYLIVPYWRPFFLESKKAVRKIAAWIRIPNLPIKLYNHRFLWRVGSAIGIDERIIYTLFGIIFR</sequence>
<gene>
    <name evidence="2" type="ORF">Ahy_A03g012245</name>
</gene>
<comment type="caution">
    <text evidence="2">The sequence shown here is derived from an EMBL/GenBank/DDBJ whole genome shotgun (WGS) entry which is preliminary data.</text>
</comment>
<evidence type="ECO:0000256" key="1">
    <source>
        <dbReference type="SAM" id="MobiDB-lite"/>
    </source>
</evidence>
<keyword evidence="3" id="KW-1185">Reference proteome</keyword>
<dbReference type="EMBL" id="SDMP01000003">
    <property type="protein sequence ID" value="RYR66262.1"/>
    <property type="molecule type" value="Genomic_DNA"/>
</dbReference>
<organism evidence="2 3">
    <name type="scientific">Arachis hypogaea</name>
    <name type="common">Peanut</name>
    <dbReference type="NCBI Taxonomy" id="3818"/>
    <lineage>
        <taxon>Eukaryota</taxon>
        <taxon>Viridiplantae</taxon>
        <taxon>Streptophyta</taxon>
        <taxon>Embryophyta</taxon>
        <taxon>Tracheophyta</taxon>
        <taxon>Spermatophyta</taxon>
        <taxon>Magnoliopsida</taxon>
        <taxon>eudicotyledons</taxon>
        <taxon>Gunneridae</taxon>
        <taxon>Pentapetalae</taxon>
        <taxon>rosids</taxon>
        <taxon>fabids</taxon>
        <taxon>Fabales</taxon>
        <taxon>Fabaceae</taxon>
        <taxon>Papilionoideae</taxon>
        <taxon>50 kb inversion clade</taxon>
        <taxon>dalbergioids sensu lato</taxon>
        <taxon>Dalbergieae</taxon>
        <taxon>Pterocarpus clade</taxon>
        <taxon>Arachis</taxon>
    </lineage>
</organism>
<dbReference type="Proteomes" id="UP000289738">
    <property type="component" value="Chromosome A03"/>
</dbReference>
<evidence type="ECO:0000313" key="3">
    <source>
        <dbReference type="Proteomes" id="UP000289738"/>
    </source>
</evidence>
<evidence type="ECO:0000313" key="2">
    <source>
        <dbReference type="EMBL" id="RYR66262.1"/>
    </source>
</evidence>
<reference evidence="2 3" key="1">
    <citation type="submission" date="2019-01" db="EMBL/GenBank/DDBJ databases">
        <title>Sequencing of cultivated peanut Arachis hypogaea provides insights into genome evolution and oil improvement.</title>
        <authorList>
            <person name="Chen X."/>
        </authorList>
    </citation>
    <scope>NUCLEOTIDE SEQUENCE [LARGE SCALE GENOMIC DNA]</scope>
    <source>
        <strain evidence="3">cv. Fuhuasheng</strain>
        <tissue evidence="2">Leaves</tissue>
    </source>
</reference>
<name>A0A445DSV3_ARAHY</name>
<dbReference type="STRING" id="3818.A0A445DSV3"/>
<proteinExistence type="predicted"/>
<feature type="compositionally biased region" description="Acidic residues" evidence="1">
    <location>
        <begin position="1"/>
        <end position="13"/>
    </location>
</feature>
<protein>
    <submittedName>
        <fullName evidence="2">Uncharacterized protein</fullName>
    </submittedName>
</protein>
<dbReference type="PANTHER" id="PTHR31286">
    <property type="entry name" value="GLYCINE-RICH CELL WALL STRUCTURAL PROTEIN 1.8-LIKE"/>
    <property type="match status" value="1"/>
</dbReference>